<dbReference type="AlphaFoldDB" id="A0A2I0UZV6"/>
<sequence length="215" mass="25422">MVFALLDNATAFFLSLPLLLIYLKSIPQEESLWRWSMPLWLLNYNVIRYFVSDGEIFWVVLCWQLLFLWPISLAIYIHLYNKEKQWAFYIGLKKKHVLIVASLMVLFGGALIYSLHQANEQVIVFHQEVMEELEISSDRQHYLMYNANAPSTLLGVADDIAEVRRGRVYAATFPWSSKVIVHLDNWQKELTYVRFYNGWKLDGLYRESSTEYHNE</sequence>
<protein>
    <submittedName>
        <fullName evidence="2">Uncharacterized protein</fullName>
    </submittedName>
</protein>
<reference evidence="2 3" key="1">
    <citation type="submission" date="2017-10" db="EMBL/GenBank/DDBJ databases">
        <title>Draft genome of Lysinibacillus fusiformis strain Juneja, a laboratory-derived pathogen of Drosophila melanogaster.</title>
        <authorList>
            <person name="Smith B.R."/>
            <person name="Unckless R.L."/>
        </authorList>
    </citation>
    <scope>NUCLEOTIDE SEQUENCE [LARGE SCALE GENOMIC DNA]</scope>
    <source>
        <strain evidence="2 3">Juneja</strain>
    </source>
</reference>
<evidence type="ECO:0000313" key="2">
    <source>
        <dbReference type="EMBL" id="PKU51565.1"/>
    </source>
</evidence>
<evidence type="ECO:0000256" key="1">
    <source>
        <dbReference type="SAM" id="Phobius"/>
    </source>
</evidence>
<comment type="caution">
    <text evidence="2">The sequence shown here is derived from an EMBL/GenBank/DDBJ whole genome shotgun (WGS) entry which is preliminary data.</text>
</comment>
<feature type="transmembrane region" description="Helical" evidence="1">
    <location>
        <begin position="56"/>
        <end position="77"/>
    </location>
</feature>
<name>A0A2I0UZV6_9BACI</name>
<keyword evidence="1" id="KW-0812">Transmembrane</keyword>
<dbReference type="EMBL" id="PDFK01000003">
    <property type="protein sequence ID" value="PKU51565.1"/>
    <property type="molecule type" value="Genomic_DNA"/>
</dbReference>
<accession>A0A2I0UZV6</accession>
<dbReference type="RefSeq" id="WP_058843692.1">
    <property type="nucleotide sequence ID" value="NZ_JAZBNI010000002.1"/>
</dbReference>
<feature type="transmembrane region" description="Helical" evidence="1">
    <location>
        <begin position="97"/>
        <end position="115"/>
    </location>
</feature>
<keyword evidence="1" id="KW-1133">Transmembrane helix</keyword>
<evidence type="ECO:0000313" key="3">
    <source>
        <dbReference type="Proteomes" id="UP000234956"/>
    </source>
</evidence>
<proteinExistence type="predicted"/>
<organism evidence="2 3">
    <name type="scientific">Lysinibacillus fusiformis</name>
    <dbReference type="NCBI Taxonomy" id="28031"/>
    <lineage>
        <taxon>Bacteria</taxon>
        <taxon>Bacillati</taxon>
        <taxon>Bacillota</taxon>
        <taxon>Bacilli</taxon>
        <taxon>Bacillales</taxon>
        <taxon>Bacillaceae</taxon>
        <taxon>Lysinibacillus</taxon>
    </lineage>
</organism>
<keyword evidence="1" id="KW-0472">Membrane</keyword>
<gene>
    <name evidence="2" type="ORF">CRI88_12745</name>
</gene>
<dbReference type="Proteomes" id="UP000234956">
    <property type="component" value="Unassembled WGS sequence"/>
</dbReference>